<dbReference type="GO" id="GO:1902600">
    <property type="term" value="P:proton transmembrane transport"/>
    <property type="evidence" value="ECO:0007669"/>
    <property type="project" value="InterPro"/>
</dbReference>
<evidence type="ECO:0000256" key="4">
    <source>
        <dbReference type="ARBA" id="ARBA00022692"/>
    </source>
</evidence>
<evidence type="ECO:0000256" key="1">
    <source>
        <dbReference type="ARBA" id="ARBA00004141"/>
    </source>
</evidence>
<keyword evidence="3" id="KW-0050">Antiport</keyword>
<evidence type="ECO:0000259" key="11">
    <source>
        <dbReference type="Pfam" id="PF00999"/>
    </source>
</evidence>
<keyword evidence="5 10" id="KW-1133">Transmembrane helix</keyword>
<evidence type="ECO:0000256" key="9">
    <source>
        <dbReference type="ARBA" id="ARBA00023201"/>
    </source>
</evidence>
<dbReference type="OrthoDB" id="34089at2"/>
<evidence type="ECO:0000256" key="6">
    <source>
        <dbReference type="ARBA" id="ARBA00023053"/>
    </source>
</evidence>
<evidence type="ECO:0000256" key="3">
    <source>
        <dbReference type="ARBA" id="ARBA00022449"/>
    </source>
</evidence>
<organism evidence="12 13">
    <name type="scientific">Balnearium lithotrophicum</name>
    <dbReference type="NCBI Taxonomy" id="223788"/>
    <lineage>
        <taxon>Bacteria</taxon>
        <taxon>Pseudomonadati</taxon>
        <taxon>Aquificota</taxon>
        <taxon>Aquificia</taxon>
        <taxon>Desulfurobacteriales</taxon>
        <taxon>Desulfurobacteriaceae</taxon>
        <taxon>Balnearium</taxon>
    </lineage>
</organism>
<feature type="transmembrane region" description="Helical" evidence="10">
    <location>
        <begin position="50"/>
        <end position="68"/>
    </location>
</feature>
<keyword evidence="2" id="KW-0813">Transport</keyword>
<dbReference type="GO" id="GO:0015297">
    <property type="term" value="F:antiporter activity"/>
    <property type="evidence" value="ECO:0007669"/>
    <property type="project" value="UniProtKB-KW"/>
</dbReference>
<feature type="transmembrane region" description="Helical" evidence="10">
    <location>
        <begin position="7"/>
        <end position="30"/>
    </location>
</feature>
<feature type="transmembrane region" description="Helical" evidence="10">
    <location>
        <begin position="251"/>
        <end position="269"/>
    </location>
</feature>
<feature type="transmembrane region" description="Helical" evidence="10">
    <location>
        <begin position="143"/>
        <end position="163"/>
    </location>
</feature>
<dbReference type="RefSeq" id="WP_142934530.1">
    <property type="nucleotide sequence ID" value="NZ_FXTM01000005.1"/>
</dbReference>
<dbReference type="PANTHER" id="PTHR43562:SF3">
    <property type="entry name" value="SODIUM ION_PROTON EXCHANGER (EUROFUNG)"/>
    <property type="match status" value="1"/>
</dbReference>
<accession>A0A521BJ17</accession>
<gene>
    <name evidence="12" type="ORF">SAMN06269117_10598</name>
</gene>
<evidence type="ECO:0000313" key="12">
    <source>
        <dbReference type="EMBL" id="SMO47082.1"/>
    </source>
</evidence>
<dbReference type="GO" id="GO:0016020">
    <property type="term" value="C:membrane"/>
    <property type="evidence" value="ECO:0007669"/>
    <property type="project" value="UniProtKB-SubCell"/>
</dbReference>
<keyword evidence="8 10" id="KW-0472">Membrane</keyword>
<comment type="subcellular location">
    <subcellularLocation>
        <location evidence="1">Membrane</location>
        <topology evidence="1">Multi-pass membrane protein</topology>
    </subcellularLocation>
</comment>
<dbReference type="Proteomes" id="UP000317315">
    <property type="component" value="Unassembled WGS sequence"/>
</dbReference>
<feature type="transmembrane region" description="Helical" evidence="10">
    <location>
        <begin position="169"/>
        <end position="186"/>
    </location>
</feature>
<evidence type="ECO:0000313" key="13">
    <source>
        <dbReference type="Proteomes" id="UP000317315"/>
    </source>
</evidence>
<reference evidence="12 13" key="1">
    <citation type="submission" date="2017-05" db="EMBL/GenBank/DDBJ databases">
        <authorList>
            <person name="Varghese N."/>
            <person name="Submissions S."/>
        </authorList>
    </citation>
    <scope>NUCLEOTIDE SEQUENCE [LARGE SCALE GENOMIC DNA]</scope>
    <source>
        <strain evidence="12 13">DSM 16304</strain>
    </source>
</reference>
<evidence type="ECO:0000256" key="5">
    <source>
        <dbReference type="ARBA" id="ARBA00022989"/>
    </source>
</evidence>
<keyword evidence="7" id="KW-0406">Ion transport</keyword>
<protein>
    <submittedName>
        <fullName evidence="12">Transporter, CPA2 family</fullName>
    </submittedName>
</protein>
<dbReference type="PANTHER" id="PTHR43562">
    <property type="entry name" value="NAPA-TYPE SODIUM/HYDROGEN ANTIPORTER"/>
    <property type="match status" value="1"/>
</dbReference>
<feature type="transmembrane region" description="Helical" evidence="10">
    <location>
        <begin position="344"/>
        <end position="361"/>
    </location>
</feature>
<sequence length="380" mass="42485">MKLHTESLIVSLLIIAAGIGALELGFSSAIFEILSGVFASNFLKLGDLRWIDFLSNVGLLGLMFFAGLETDPELMKRNFFKSIFIGFSSFFFPLVSIFYVSHHILNYSFEASLLIGIALSTTSLALVYPLLKEKGLLKHTTGQVLLSAAMVVDISSMMALSFLFEGINIYNILFSIALILLLLRLPKWGERLFKRYEGNQIEFKTRFILLVLVSLGFLSETVHINEAVLAFTTGIFFAELFRKDHVIEKKIKAIIFGFLAPFFFFKAGYSVKLSVINLKVIFLSLFLGSVAFITKYVGTVYATANLFRGTVYKLAGLFFNMRLTFGIVASLFGLKSGLIDEETYVSLLLIIVATSLISSVISHRLPHEVEEDILEDIFKI</sequence>
<keyword evidence="9" id="KW-0739">Sodium transport</keyword>
<feature type="domain" description="Cation/H+ exchanger transmembrane" evidence="11">
    <location>
        <begin position="11"/>
        <end position="358"/>
    </location>
</feature>
<evidence type="ECO:0000256" key="2">
    <source>
        <dbReference type="ARBA" id="ARBA00022448"/>
    </source>
</evidence>
<feature type="transmembrane region" description="Helical" evidence="10">
    <location>
        <begin position="80"/>
        <end position="99"/>
    </location>
</feature>
<evidence type="ECO:0000256" key="7">
    <source>
        <dbReference type="ARBA" id="ARBA00023065"/>
    </source>
</evidence>
<proteinExistence type="predicted"/>
<evidence type="ECO:0000256" key="8">
    <source>
        <dbReference type="ARBA" id="ARBA00023136"/>
    </source>
</evidence>
<keyword evidence="6" id="KW-0915">Sodium</keyword>
<keyword evidence="13" id="KW-1185">Reference proteome</keyword>
<name>A0A521BJ17_9BACT</name>
<evidence type="ECO:0000256" key="10">
    <source>
        <dbReference type="SAM" id="Phobius"/>
    </source>
</evidence>
<dbReference type="InterPro" id="IPR038770">
    <property type="entry name" value="Na+/solute_symporter_sf"/>
</dbReference>
<dbReference type="EMBL" id="FXTM01000005">
    <property type="protein sequence ID" value="SMO47082.1"/>
    <property type="molecule type" value="Genomic_DNA"/>
</dbReference>
<feature type="transmembrane region" description="Helical" evidence="10">
    <location>
        <begin position="281"/>
        <end position="304"/>
    </location>
</feature>
<dbReference type="AlphaFoldDB" id="A0A521BJ17"/>
<dbReference type="Pfam" id="PF00999">
    <property type="entry name" value="Na_H_Exchanger"/>
    <property type="match status" value="1"/>
</dbReference>
<dbReference type="GO" id="GO:0006814">
    <property type="term" value="P:sodium ion transport"/>
    <property type="evidence" value="ECO:0007669"/>
    <property type="project" value="UniProtKB-KW"/>
</dbReference>
<keyword evidence="4 10" id="KW-0812">Transmembrane</keyword>
<feature type="transmembrane region" description="Helical" evidence="10">
    <location>
        <begin position="111"/>
        <end position="131"/>
    </location>
</feature>
<dbReference type="InterPro" id="IPR006153">
    <property type="entry name" value="Cation/H_exchanger_TM"/>
</dbReference>
<feature type="transmembrane region" description="Helical" evidence="10">
    <location>
        <begin position="310"/>
        <end position="332"/>
    </location>
</feature>
<dbReference type="Gene3D" id="1.20.1530.20">
    <property type="match status" value="1"/>
</dbReference>
<feature type="transmembrane region" description="Helical" evidence="10">
    <location>
        <begin position="207"/>
        <end position="231"/>
    </location>
</feature>